<comment type="caution">
    <text evidence="1">The sequence shown here is derived from an EMBL/GenBank/DDBJ whole genome shotgun (WGS) entry which is preliminary data.</text>
</comment>
<sequence>MTALVFGREPSSSSGVTSDFFSSFLVDDCFALFLSTDLVELAALDGIVPADFTVASLLSLTTSSLDDGVLAGFLVSVLKM</sequence>
<gene>
    <name evidence="1" type="ORF">HGP05_00195</name>
</gene>
<protein>
    <submittedName>
        <fullName evidence="1">Uncharacterized protein</fullName>
    </submittedName>
</protein>
<name>A0A7Y0VB04_STRSA</name>
<accession>A0A7Y0VB04</accession>
<evidence type="ECO:0000313" key="1">
    <source>
        <dbReference type="EMBL" id="NMX24570.1"/>
    </source>
</evidence>
<dbReference type="AlphaFoldDB" id="A0A7Y0VB04"/>
<organism evidence="1">
    <name type="scientific">Streptococcus sanguinis</name>
    <dbReference type="NCBI Taxonomy" id="1305"/>
    <lineage>
        <taxon>Bacteria</taxon>
        <taxon>Bacillati</taxon>
        <taxon>Bacillota</taxon>
        <taxon>Bacilli</taxon>
        <taxon>Lactobacillales</taxon>
        <taxon>Streptococcaceae</taxon>
        <taxon>Streptococcus</taxon>
    </lineage>
</organism>
<dbReference type="EMBL" id="JABBCN010000001">
    <property type="protein sequence ID" value="NMX24570.1"/>
    <property type="molecule type" value="Genomic_DNA"/>
</dbReference>
<reference evidence="1" key="1">
    <citation type="submission" date="2020-04" db="EMBL/GenBank/DDBJ databases">
        <authorList>
            <person name="Chakraborty B."/>
            <person name="Walker A.R."/>
            <person name="Burne R.A."/>
        </authorList>
    </citation>
    <scope>NUCLEOTIDE SEQUENCE [LARGE SCALE GENOMIC DNA]</scope>
    <source>
        <strain evidence="1">BCA8</strain>
    </source>
</reference>
<proteinExistence type="predicted"/>